<sequence length="60" mass="6955">MLFWHEIFEISARKFGAVKVNWQSLSWHRISCGIQCKQVGIWTQREFGYHTGAAADIDVT</sequence>
<name>A0A5K3ESJ5_MESCO</name>
<proteinExistence type="predicted"/>
<dbReference type="AlphaFoldDB" id="A0A5K3ESJ5"/>
<dbReference type="WBParaSite" id="MCU_002769-RA">
    <property type="protein sequence ID" value="MCU_002769-RA"/>
    <property type="gene ID" value="MCU_002769"/>
</dbReference>
<evidence type="ECO:0000313" key="1">
    <source>
        <dbReference type="WBParaSite" id="MCU_002769-RA"/>
    </source>
</evidence>
<accession>A0A5K3ESJ5</accession>
<protein>
    <submittedName>
        <fullName evidence="1">Uncharacterized protein</fullName>
    </submittedName>
</protein>
<reference evidence="1" key="1">
    <citation type="submission" date="2019-11" db="UniProtKB">
        <authorList>
            <consortium name="WormBaseParasite"/>
        </authorList>
    </citation>
    <scope>IDENTIFICATION</scope>
</reference>
<organism evidence="1">
    <name type="scientific">Mesocestoides corti</name>
    <name type="common">Flatworm</name>
    <dbReference type="NCBI Taxonomy" id="53468"/>
    <lineage>
        <taxon>Eukaryota</taxon>
        <taxon>Metazoa</taxon>
        <taxon>Spiralia</taxon>
        <taxon>Lophotrochozoa</taxon>
        <taxon>Platyhelminthes</taxon>
        <taxon>Cestoda</taxon>
        <taxon>Eucestoda</taxon>
        <taxon>Cyclophyllidea</taxon>
        <taxon>Mesocestoididae</taxon>
        <taxon>Mesocestoides</taxon>
    </lineage>
</organism>